<keyword evidence="4" id="KW-1185">Reference proteome</keyword>
<dbReference type="Proteomes" id="UP000306196">
    <property type="component" value="Unassembled WGS sequence"/>
</dbReference>
<dbReference type="OrthoDB" id="5450317at2"/>
<sequence length="317" mass="35097">MESRLFSRSRRDFLVTGAGAVLGVSMRAEGVEVKMPEMVVDTHTHFYDPSREGGVPWPQKGSPLYRTVMPADWKKVAAPCGVTHTVIVEASLLVEDNQWILDLAEKEKSIVGFVGNLDPMSEGFEGNLERFAANPIFRGIRVSGKKFSDFAGEAKFVSGMKKLAGLGLSLDVNGGHPMLLKATELAKAVPDLRIVVDHVGSAGDPGMLKDEWREGMKLAGTCGNVFCKVSGLPEQTKAEWGKARTDLDFYRPILNWVWECFGEDRVIYGSNWPVSDKGTGYAEMFGIVKGYFAEKGEAVMRKYFLENSRVAYRWVAR</sequence>
<proteinExistence type="inferred from homology"/>
<protein>
    <submittedName>
        <fullName evidence="3">Amidohydrolase</fullName>
    </submittedName>
</protein>
<dbReference type="EMBL" id="VAUV01000002">
    <property type="protein sequence ID" value="TLD72466.1"/>
    <property type="molecule type" value="Genomic_DNA"/>
</dbReference>
<dbReference type="InterPro" id="IPR032466">
    <property type="entry name" value="Metal_Hydrolase"/>
</dbReference>
<accession>A0A5R8KJH1</accession>
<evidence type="ECO:0000259" key="2">
    <source>
        <dbReference type="Pfam" id="PF04909"/>
    </source>
</evidence>
<dbReference type="Pfam" id="PF04909">
    <property type="entry name" value="Amidohydro_2"/>
    <property type="match status" value="1"/>
</dbReference>
<evidence type="ECO:0000256" key="1">
    <source>
        <dbReference type="ARBA" id="ARBA00038310"/>
    </source>
</evidence>
<comment type="caution">
    <text evidence="3">The sequence shown here is derived from an EMBL/GenBank/DDBJ whole genome shotgun (WGS) entry which is preliminary data.</text>
</comment>
<dbReference type="Gene3D" id="3.20.20.140">
    <property type="entry name" value="Metal-dependent hydrolases"/>
    <property type="match status" value="1"/>
</dbReference>
<dbReference type="SUPFAM" id="SSF51556">
    <property type="entry name" value="Metallo-dependent hydrolases"/>
    <property type="match status" value="1"/>
</dbReference>
<evidence type="ECO:0000313" key="3">
    <source>
        <dbReference type="EMBL" id="TLD72466.1"/>
    </source>
</evidence>
<evidence type="ECO:0000313" key="4">
    <source>
        <dbReference type="Proteomes" id="UP000306196"/>
    </source>
</evidence>
<dbReference type="InterPro" id="IPR052350">
    <property type="entry name" value="Metallo-dep_Lactonases"/>
</dbReference>
<dbReference type="PANTHER" id="PTHR43569">
    <property type="entry name" value="AMIDOHYDROLASE"/>
    <property type="match status" value="1"/>
</dbReference>
<comment type="similarity">
    <text evidence="1">Belongs to the metallo-dependent hydrolases superfamily.</text>
</comment>
<dbReference type="AlphaFoldDB" id="A0A5R8KJH1"/>
<name>A0A5R8KJH1_9BACT</name>
<gene>
    <name evidence="3" type="ORF">FEM03_03685</name>
</gene>
<dbReference type="PANTHER" id="PTHR43569:SF2">
    <property type="entry name" value="AMIDOHYDROLASE-RELATED DOMAIN-CONTAINING PROTEIN"/>
    <property type="match status" value="1"/>
</dbReference>
<dbReference type="InterPro" id="IPR006680">
    <property type="entry name" value="Amidohydro-rel"/>
</dbReference>
<dbReference type="RefSeq" id="WP_138084820.1">
    <property type="nucleotide sequence ID" value="NZ_VAUV01000002.1"/>
</dbReference>
<feature type="domain" description="Amidohydrolase-related" evidence="2">
    <location>
        <begin position="40"/>
        <end position="313"/>
    </location>
</feature>
<keyword evidence="3" id="KW-0378">Hydrolase</keyword>
<dbReference type="GO" id="GO:0016787">
    <property type="term" value="F:hydrolase activity"/>
    <property type="evidence" value="ECO:0007669"/>
    <property type="project" value="UniProtKB-KW"/>
</dbReference>
<reference evidence="3 4" key="1">
    <citation type="submission" date="2019-05" db="EMBL/GenBank/DDBJ databases">
        <title>Verrucobacter flavum gen. nov., sp. nov. a new member of the family Verrucomicrobiaceae.</title>
        <authorList>
            <person name="Szuroczki S."/>
            <person name="Abbaszade G."/>
            <person name="Szabo A."/>
            <person name="Felfoldi T."/>
            <person name="Schumann P."/>
            <person name="Boka K."/>
            <person name="Keki Z."/>
            <person name="Toumi M."/>
            <person name="Toth E."/>
        </authorList>
    </citation>
    <scope>NUCLEOTIDE SEQUENCE [LARGE SCALE GENOMIC DNA]</scope>
    <source>
        <strain evidence="3 4">MG-N-17</strain>
    </source>
</reference>
<organism evidence="3 4">
    <name type="scientific">Phragmitibacter flavus</name>
    <dbReference type="NCBI Taxonomy" id="2576071"/>
    <lineage>
        <taxon>Bacteria</taxon>
        <taxon>Pseudomonadati</taxon>
        <taxon>Verrucomicrobiota</taxon>
        <taxon>Verrucomicrobiia</taxon>
        <taxon>Verrucomicrobiales</taxon>
        <taxon>Verrucomicrobiaceae</taxon>
        <taxon>Phragmitibacter</taxon>
    </lineage>
</organism>